<comment type="caution">
    <text evidence="1">The sequence shown here is derived from an EMBL/GenBank/DDBJ whole genome shotgun (WGS) entry which is preliminary data.</text>
</comment>
<proteinExistence type="predicted"/>
<evidence type="ECO:0000313" key="2">
    <source>
        <dbReference type="Proteomes" id="UP000684084"/>
    </source>
</evidence>
<gene>
    <name evidence="1" type="ORF">CHRIB12_LOCUS23474</name>
</gene>
<dbReference type="AlphaFoldDB" id="A0A915ZXD3"/>
<reference evidence="1" key="1">
    <citation type="submission" date="2020-05" db="EMBL/GenBank/DDBJ databases">
        <authorList>
            <person name="Rincon C."/>
            <person name="Sanders R I."/>
            <person name="Robbins C."/>
            <person name="Chaturvedi A."/>
        </authorList>
    </citation>
    <scope>NUCLEOTIDE SEQUENCE</scope>
    <source>
        <strain evidence="1">CHB12</strain>
    </source>
</reference>
<accession>A0A915ZXD3</accession>
<dbReference type="VEuPathDB" id="FungiDB:RhiirFUN_007294"/>
<dbReference type="EMBL" id="CAGKOT010000091">
    <property type="protein sequence ID" value="CAB5394740.1"/>
    <property type="molecule type" value="Genomic_DNA"/>
</dbReference>
<name>A0A915ZXD3_9GLOM</name>
<organism evidence="1 2">
    <name type="scientific">Rhizophagus irregularis</name>
    <dbReference type="NCBI Taxonomy" id="588596"/>
    <lineage>
        <taxon>Eukaryota</taxon>
        <taxon>Fungi</taxon>
        <taxon>Fungi incertae sedis</taxon>
        <taxon>Mucoromycota</taxon>
        <taxon>Glomeromycotina</taxon>
        <taxon>Glomeromycetes</taxon>
        <taxon>Glomerales</taxon>
        <taxon>Glomeraceae</taxon>
        <taxon>Rhizophagus</taxon>
    </lineage>
</organism>
<protein>
    <submittedName>
        <fullName evidence="1">Uncharacterized protein</fullName>
    </submittedName>
</protein>
<dbReference type="Proteomes" id="UP000684084">
    <property type="component" value="Unassembled WGS sequence"/>
</dbReference>
<sequence length="84" mass="9857">MLMEVLIKSYFKEKSLNNLMRNVLGKLNQNYDISYFLTADKINKIYSLLAVPAVLEDFTNLSRQKRMVTFASSTMSIHFSFYFI</sequence>
<dbReference type="OrthoDB" id="10275715at2759"/>
<evidence type="ECO:0000313" key="1">
    <source>
        <dbReference type="EMBL" id="CAB5394740.1"/>
    </source>
</evidence>